<accession>A0A378YGP0</accession>
<evidence type="ECO:0000313" key="1">
    <source>
        <dbReference type="EMBL" id="SUA76332.1"/>
    </source>
</evidence>
<gene>
    <name evidence="1" type="ORF">NCTC1934_02498</name>
</gene>
<sequence>MVVQFLRAGRVLRPEYFCCVDHIYRVRCITACIGGSTDNAAYLAWSPDIAIKEILTRVAASSKSLCMSRGRKKVPDGLLSISDPTLVAQAATDLSLAVNDKCDELARRLLGLPRDRDGDRTEKSDRSEDRLRLELTKLQILRLAHMDLGAAVAAARLVGATWEQVGIACGSSKQAAYERWHRVVKEFELARRRADQRPIDALDQYDPAGMASLEFVLQRLVTAARTPVREETTRDRGR</sequence>
<reference evidence="1 2" key="1">
    <citation type="submission" date="2018-06" db="EMBL/GenBank/DDBJ databases">
        <authorList>
            <consortium name="Pathogen Informatics"/>
            <person name="Doyle S."/>
        </authorList>
    </citation>
    <scope>NUCLEOTIDE SEQUENCE [LARGE SCALE GENOMIC DNA]</scope>
    <source>
        <strain evidence="1 2">NCTC1934</strain>
    </source>
</reference>
<organism evidence="1 2">
    <name type="scientific">Nocardia otitidiscaviarum</name>
    <dbReference type="NCBI Taxonomy" id="1823"/>
    <lineage>
        <taxon>Bacteria</taxon>
        <taxon>Bacillati</taxon>
        <taxon>Actinomycetota</taxon>
        <taxon>Actinomycetes</taxon>
        <taxon>Mycobacteriales</taxon>
        <taxon>Nocardiaceae</taxon>
        <taxon>Nocardia</taxon>
    </lineage>
</organism>
<protein>
    <submittedName>
        <fullName evidence="1">Uncharacterized protein</fullName>
    </submittedName>
</protein>
<dbReference type="Proteomes" id="UP000255467">
    <property type="component" value="Unassembled WGS sequence"/>
</dbReference>
<evidence type="ECO:0000313" key="2">
    <source>
        <dbReference type="Proteomes" id="UP000255467"/>
    </source>
</evidence>
<proteinExistence type="predicted"/>
<keyword evidence="2" id="KW-1185">Reference proteome</keyword>
<name>A0A378YGP0_9NOCA</name>
<dbReference type="AlphaFoldDB" id="A0A378YGP0"/>
<dbReference type="EMBL" id="UGRY01000002">
    <property type="protein sequence ID" value="SUA76332.1"/>
    <property type="molecule type" value="Genomic_DNA"/>
</dbReference>